<evidence type="ECO:0000256" key="2">
    <source>
        <dbReference type="SAM" id="Phobius"/>
    </source>
</evidence>
<dbReference type="PANTHER" id="PTHR28008:SF1">
    <property type="entry name" value="DOMAIN PROTEIN, PUTATIVE (AFU_ORTHOLOGUE AFUA_3G10980)-RELATED"/>
    <property type="match status" value="1"/>
</dbReference>
<feature type="transmembrane region" description="Helical" evidence="2">
    <location>
        <begin position="7"/>
        <end position="30"/>
    </location>
</feature>
<proteinExistence type="predicted"/>
<dbReference type="Proteomes" id="UP000091956">
    <property type="component" value="Unassembled WGS sequence"/>
</dbReference>
<feature type="region of interest" description="Disordered" evidence="1">
    <location>
        <begin position="126"/>
        <end position="214"/>
    </location>
</feature>
<dbReference type="PANTHER" id="PTHR28008">
    <property type="entry name" value="DOMAIN PROTEIN, PUTATIVE (AFU_ORTHOLOGUE AFUA_3G10980)-RELATED"/>
    <property type="match status" value="1"/>
</dbReference>
<keyword evidence="2" id="KW-0472">Membrane</keyword>
<sequence length="214" mass="23106">MRIRLPFAGAFLILLLGAAYLGLSSLQLALHINDKALHFLTFFLLTLCFYWILDTSRRRTLNLTLSICTAFLGVGSEFLQALLPNGRDFDAYDILANVLGSLAAVGLSTWYHKRMVERKRLRKNYSAVPGEDGDGDMDVELGEGGGAQESGVVPGHTAPQAVSLEEEVDAWDENAEDTWEEDDAGVVSPEGEGGKLTPSASSGGDEGEGKKRAD</sequence>
<dbReference type="EMBL" id="KV460252">
    <property type="protein sequence ID" value="OBT93562.1"/>
    <property type="molecule type" value="Genomic_DNA"/>
</dbReference>
<evidence type="ECO:0000313" key="4">
    <source>
        <dbReference type="Proteomes" id="UP000091956"/>
    </source>
</evidence>
<evidence type="ECO:0000313" key="3">
    <source>
        <dbReference type="EMBL" id="OBT93562.1"/>
    </source>
</evidence>
<protein>
    <recommendedName>
        <fullName evidence="5">VanZ-like domain-containing protein</fullName>
    </recommendedName>
</protein>
<dbReference type="RefSeq" id="XP_018127295.1">
    <property type="nucleotide sequence ID" value="XM_018277730.2"/>
</dbReference>
<feature type="compositionally biased region" description="Acidic residues" evidence="1">
    <location>
        <begin position="164"/>
        <end position="184"/>
    </location>
</feature>
<dbReference type="NCBIfam" id="NF037970">
    <property type="entry name" value="vanZ_1"/>
    <property type="match status" value="1"/>
</dbReference>
<dbReference type="OrthoDB" id="63581at2759"/>
<feature type="transmembrane region" description="Helical" evidence="2">
    <location>
        <begin position="94"/>
        <end position="112"/>
    </location>
</feature>
<keyword evidence="4" id="KW-1185">Reference proteome</keyword>
<evidence type="ECO:0000256" key="1">
    <source>
        <dbReference type="SAM" id="MobiDB-lite"/>
    </source>
</evidence>
<feature type="transmembrane region" description="Helical" evidence="2">
    <location>
        <begin position="36"/>
        <end position="53"/>
    </location>
</feature>
<evidence type="ECO:0008006" key="5">
    <source>
        <dbReference type="Google" id="ProtNLM"/>
    </source>
</evidence>
<reference evidence="3 4" key="1">
    <citation type="submission" date="2016-03" db="EMBL/GenBank/DDBJ databases">
        <title>Comparative genomics of Pseudogymnoascus destructans, the fungus causing white-nose syndrome of bats.</title>
        <authorList>
            <person name="Palmer J.M."/>
            <person name="Drees K.P."/>
            <person name="Foster J.T."/>
            <person name="Lindner D.L."/>
        </authorList>
    </citation>
    <scope>NUCLEOTIDE SEQUENCE [LARGE SCALE GENOMIC DNA]</scope>
    <source>
        <strain evidence="3 4">UAMH 10579</strain>
    </source>
</reference>
<reference evidence="4" key="2">
    <citation type="journal article" date="2018" name="Nat. Commun.">
        <title>Extreme sensitivity to ultraviolet light in the fungal pathogen causing white-nose syndrome of bats.</title>
        <authorList>
            <person name="Palmer J.M."/>
            <person name="Drees K.P."/>
            <person name="Foster J.T."/>
            <person name="Lindner D.L."/>
        </authorList>
    </citation>
    <scope>NUCLEOTIDE SEQUENCE [LARGE SCALE GENOMIC DNA]</scope>
    <source>
        <strain evidence="4">UAMH 10579</strain>
    </source>
</reference>
<organism evidence="3 4">
    <name type="scientific">Pseudogymnoascus verrucosus</name>
    <dbReference type="NCBI Taxonomy" id="342668"/>
    <lineage>
        <taxon>Eukaryota</taxon>
        <taxon>Fungi</taxon>
        <taxon>Dikarya</taxon>
        <taxon>Ascomycota</taxon>
        <taxon>Pezizomycotina</taxon>
        <taxon>Leotiomycetes</taxon>
        <taxon>Thelebolales</taxon>
        <taxon>Thelebolaceae</taxon>
        <taxon>Pseudogymnoascus</taxon>
    </lineage>
</organism>
<feature type="transmembrane region" description="Helical" evidence="2">
    <location>
        <begin position="60"/>
        <end position="82"/>
    </location>
</feature>
<keyword evidence="2" id="KW-0812">Transmembrane</keyword>
<feature type="compositionally biased region" description="Acidic residues" evidence="1">
    <location>
        <begin position="131"/>
        <end position="141"/>
    </location>
</feature>
<accession>A0A1B8GCL7</accession>
<name>A0A1B8GCL7_9PEZI</name>
<gene>
    <name evidence="3" type="ORF">VE01_08304</name>
</gene>
<dbReference type="GeneID" id="28841690"/>
<dbReference type="AlphaFoldDB" id="A0A1B8GCL7"/>
<keyword evidence="2" id="KW-1133">Transmembrane helix</keyword>